<dbReference type="PROSITE" id="PS50937">
    <property type="entry name" value="HTH_MERR_2"/>
    <property type="match status" value="1"/>
</dbReference>
<keyword evidence="1" id="KW-0238">DNA-binding</keyword>
<keyword evidence="2" id="KW-0175">Coiled coil</keyword>
<dbReference type="Pfam" id="PF13411">
    <property type="entry name" value="MerR_1"/>
    <property type="match status" value="1"/>
</dbReference>
<feature type="domain" description="HTH merR-type" evidence="3">
    <location>
        <begin position="12"/>
        <end position="81"/>
    </location>
</feature>
<sequence length="153" mass="18380">MLYDTIKEAKSMYTVKEVADILGVSVHTVRYYDDQGLIPGTKRDSYNQRIFDDMELEWLFVSISLRDTGLPLKEIKRYIELYQQGDSTLQQRFEIMSKQREKTLEEIENLRLRIKVLDRKVDHYAKLLAGKEDEWSHEYMQKLIWKGRKKNEK</sequence>
<protein>
    <submittedName>
        <fullName evidence="4">MerR family transcriptional regulator</fullName>
    </submittedName>
</protein>
<gene>
    <name evidence="4" type="ORF">DWY38_15865</name>
</gene>
<dbReference type="AlphaFoldDB" id="A0A395UTW8"/>
<proteinExistence type="predicted"/>
<reference evidence="4 5" key="1">
    <citation type="submission" date="2018-08" db="EMBL/GenBank/DDBJ databases">
        <title>A genome reference for cultivated species of the human gut microbiota.</title>
        <authorList>
            <person name="Zou Y."/>
            <person name="Xue W."/>
            <person name="Luo G."/>
        </authorList>
    </citation>
    <scope>NUCLEOTIDE SEQUENCE [LARGE SCALE GENOMIC DNA]</scope>
    <source>
        <strain evidence="4 5">AF25-15</strain>
    </source>
</reference>
<dbReference type="SMART" id="SM00422">
    <property type="entry name" value="HTH_MERR"/>
    <property type="match status" value="1"/>
</dbReference>
<name>A0A395UTW8_9FIRM</name>
<evidence type="ECO:0000256" key="1">
    <source>
        <dbReference type="ARBA" id="ARBA00023125"/>
    </source>
</evidence>
<dbReference type="Gene3D" id="1.10.1660.10">
    <property type="match status" value="1"/>
</dbReference>
<accession>A0A395UTW8</accession>
<dbReference type="InterPro" id="IPR000551">
    <property type="entry name" value="MerR-type_HTH_dom"/>
</dbReference>
<evidence type="ECO:0000259" key="3">
    <source>
        <dbReference type="PROSITE" id="PS50937"/>
    </source>
</evidence>
<dbReference type="GO" id="GO:0003677">
    <property type="term" value="F:DNA binding"/>
    <property type="evidence" value="ECO:0007669"/>
    <property type="project" value="UniProtKB-KW"/>
</dbReference>
<evidence type="ECO:0000313" key="4">
    <source>
        <dbReference type="EMBL" id="RGR51929.1"/>
    </source>
</evidence>
<dbReference type="CDD" id="cd01109">
    <property type="entry name" value="HTH_YyaN"/>
    <property type="match status" value="1"/>
</dbReference>
<evidence type="ECO:0000313" key="5">
    <source>
        <dbReference type="Proteomes" id="UP000266066"/>
    </source>
</evidence>
<dbReference type="EMBL" id="QRUJ01000032">
    <property type="protein sequence ID" value="RGR51929.1"/>
    <property type="molecule type" value="Genomic_DNA"/>
</dbReference>
<feature type="coiled-coil region" evidence="2">
    <location>
        <begin position="93"/>
        <end position="120"/>
    </location>
</feature>
<dbReference type="SUPFAM" id="SSF46955">
    <property type="entry name" value="Putative DNA-binding domain"/>
    <property type="match status" value="1"/>
</dbReference>
<dbReference type="InterPro" id="IPR047057">
    <property type="entry name" value="MerR_fam"/>
</dbReference>
<evidence type="ECO:0000256" key="2">
    <source>
        <dbReference type="SAM" id="Coils"/>
    </source>
</evidence>
<comment type="caution">
    <text evidence="4">The sequence shown here is derived from an EMBL/GenBank/DDBJ whole genome shotgun (WGS) entry which is preliminary data.</text>
</comment>
<dbReference type="PANTHER" id="PTHR30204">
    <property type="entry name" value="REDOX-CYCLING DRUG-SENSING TRANSCRIPTIONAL ACTIVATOR SOXR"/>
    <property type="match status" value="1"/>
</dbReference>
<dbReference type="Proteomes" id="UP000266066">
    <property type="component" value="Unassembled WGS sequence"/>
</dbReference>
<dbReference type="GO" id="GO:0003700">
    <property type="term" value="F:DNA-binding transcription factor activity"/>
    <property type="evidence" value="ECO:0007669"/>
    <property type="project" value="InterPro"/>
</dbReference>
<dbReference type="InterPro" id="IPR009061">
    <property type="entry name" value="DNA-bd_dom_put_sf"/>
</dbReference>
<organism evidence="4 5">
    <name type="scientific">Agathobacter rectalis</name>
    <dbReference type="NCBI Taxonomy" id="39491"/>
    <lineage>
        <taxon>Bacteria</taxon>
        <taxon>Bacillati</taxon>
        <taxon>Bacillota</taxon>
        <taxon>Clostridia</taxon>
        <taxon>Lachnospirales</taxon>
        <taxon>Lachnospiraceae</taxon>
        <taxon>Agathobacter</taxon>
    </lineage>
</organism>
<dbReference type="PANTHER" id="PTHR30204:SF83">
    <property type="entry name" value="TRANSCRIPTIONAL REGULATOR, MERR FAMILY"/>
    <property type="match status" value="1"/>
</dbReference>